<proteinExistence type="predicted"/>
<dbReference type="AlphaFoldDB" id="N1W749"/>
<name>N1W749_9LEPT</name>
<evidence type="ECO:0000313" key="2">
    <source>
        <dbReference type="Proteomes" id="UP000012313"/>
    </source>
</evidence>
<reference evidence="1" key="1">
    <citation type="submission" date="2013-03" db="EMBL/GenBank/DDBJ databases">
        <authorList>
            <person name="Harkins D.M."/>
            <person name="Durkin A.S."/>
            <person name="Brinkac L.M."/>
            <person name="Haft D.H."/>
            <person name="Selengut J.D."/>
            <person name="Sanka R."/>
            <person name="DePew J."/>
            <person name="Purushe J."/>
            <person name="Hartskeerl R.A."/>
            <person name="Ahmed A."/>
            <person name="van der Linden H."/>
            <person name="Goris M.G.A."/>
            <person name="Vinetz J.M."/>
            <person name="Sutton G.G."/>
            <person name="Nierman W.C."/>
            <person name="Fouts D.E."/>
        </authorList>
    </citation>
    <scope>NUCLEOTIDE SEQUENCE [LARGE SCALE GENOMIC DNA]</scope>
    <source>
        <strain evidence="1">ICFT</strain>
    </source>
</reference>
<sequence length="188" mass="22571">MKNKTFLLLFATVLICLGIFFLKWKGLFATQKNSLEVSVVIPGNDNEKRLLLYESSDQITFHVLVKNVSDQEVRIWKDWNSWGFHNLSFQIQTNRESLRIYKTKDREWNKNFPDYWSIKPNEFVILNVNFDVKTWPKPREWNRSNPKNDPVKIKCFYEVKESFESRKYNVWTGSIESPFVAVWIYPDF</sequence>
<dbReference type="Proteomes" id="UP000012313">
    <property type="component" value="Unassembled WGS sequence"/>
</dbReference>
<dbReference type="OrthoDB" id="335676at2"/>
<gene>
    <name evidence="1" type="ORF">LEP1GSC060_1936</name>
</gene>
<accession>N1W749</accession>
<evidence type="ECO:0000313" key="1">
    <source>
        <dbReference type="EMBL" id="EMY76036.1"/>
    </source>
</evidence>
<protein>
    <submittedName>
        <fullName evidence="1">Uncharacterized protein</fullName>
    </submittedName>
</protein>
<dbReference type="EMBL" id="AOHC02000055">
    <property type="protein sequence ID" value="EMY76036.1"/>
    <property type="molecule type" value="Genomic_DNA"/>
</dbReference>
<organism evidence="1 2">
    <name type="scientific">Leptospira weilii serovar Ranarum str. ICFT</name>
    <dbReference type="NCBI Taxonomy" id="1218598"/>
    <lineage>
        <taxon>Bacteria</taxon>
        <taxon>Pseudomonadati</taxon>
        <taxon>Spirochaetota</taxon>
        <taxon>Spirochaetia</taxon>
        <taxon>Leptospirales</taxon>
        <taxon>Leptospiraceae</taxon>
        <taxon>Leptospira</taxon>
    </lineage>
</organism>
<keyword evidence="2" id="KW-1185">Reference proteome</keyword>
<dbReference type="RefSeq" id="WP_003010515.1">
    <property type="nucleotide sequence ID" value="NZ_AOHC02000055.1"/>
</dbReference>
<comment type="caution">
    <text evidence="1">The sequence shown here is derived from an EMBL/GenBank/DDBJ whole genome shotgun (WGS) entry which is preliminary data.</text>
</comment>